<feature type="region of interest" description="Disordered" evidence="4">
    <location>
        <begin position="66"/>
        <end position="121"/>
    </location>
</feature>
<sequence length="121" mass="13292">VAKNASVLQIRQVRSRIGQTLRQREALRTLGLRRIGQVVERPDNPAVRGIVRAIAHLVSIERPDLLREEPKTKQTSAAAVKGAGEPEKVVSAEVPATPTTTKKKAKKRKTTKKKATKKKAT</sequence>
<reference evidence="6" key="1">
    <citation type="submission" date="2018-05" db="EMBL/GenBank/DDBJ databases">
        <authorList>
            <person name="Lanie J.A."/>
            <person name="Ng W.-L."/>
            <person name="Kazmierczak K.M."/>
            <person name="Andrzejewski T.M."/>
            <person name="Davidsen T.M."/>
            <person name="Wayne K.J."/>
            <person name="Tettelin H."/>
            <person name="Glass J.I."/>
            <person name="Rusch D."/>
            <person name="Podicherti R."/>
            <person name="Tsui H.-C.T."/>
            <person name="Winkler M.E."/>
        </authorList>
    </citation>
    <scope>NUCLEOTIDE SEQUENCE</scope>
</reference>
<dbReference type="AlphaFoldDB" id="A0A383CEU8"/>
<evidence type="ECO:0000256" key="4">
    <source>
        <dbReference type="SAM" id="MobiDB-lite"/>
    </source>
</evidence>
<evidence type="ECO:0000256" key="2">
    <source>
        <dbReference type="ARBA" id="ARBA00022980"/>
    </source>
</evidence>
<keyword evidence="2" id="KW-0689">Ribosomal protein</keyword>
<dbReference type="InterPro" id="IPR016082">
    <property type="entry name" value="Ribosomal_uL30_ferredoxin-like"/>
</dbReference>
<proteinExistence type="inferred from homology"/>
<dbReference type="NCBIfam" id="TIGR01308">
    <property type="entry name" value="rpmD_bact"/>
    <property type="match status" value="1"/>
</dbReference>
<dbReference type="PANTHER" id="PTHR15892:SF2">
    <property type="entry name" value="LARGE RIBOSOMAL SUBUNIT PROTEIN UL30M"/>
    <property type="match status" value="1"/>
</dbReference>
<feature type="non-terminal residue" evidence="6">
    <location>
        <position position="1"/>
    </location>
</feature>
<evidence type="ECO:0000313" key="6">
    <source>
        <dbReference type="EMBL" id="SVE30691.1"/>
    </source>
</evidence>
<evidence type="ECO:0000259" key="5">
    <source>
        <dbReference type="Pfam" id="PF00327"/>
    </source>
</evidence>
<dbReference type="Pfam" id="PF00327">
    <property type="entry name" value="Ribosomal_L30"/>
    <property type="match status" value="1"/>
</dbReference>
<accession>A0A383CEU8</accession>
<evidence type="ECO:0000256" key="3">
    <source>
        <dbReference type="ARBA" id="ARBA00023274"/>
    </source>
</evidence>
<feature type="domain" description="Large ribosomal subunit protein uL30-like ferredoxin-like fold" evidence="5">
    <location>
        <begin position="9"/>
        <end position="58"/>
    </location>
</feature>
<dbReference type="GO" id="GO:0022625">
    <property type="term" value="C:cytosolic large ribosomal subunit"/>
    <property type="evidence" value="ECO:0007669"/>
    <property type="project" value="TreeGrafter"/>
</dbReference>
<dbReference type="Gene3D" id="3.30.1390.20">
    <property type="entry name" value="Ribosomal protein L30, ferredoxin-like fold domain"/>
    <property type="match status" value="1"/>
</dbReference>
<keyword evidence="3" id="KW-0687">Ribonucleoprotein</keyword>
<dbReference type="InterPro" id="IPR036919">
    <property type="entry name" value="Ribo_uL30_ferredoxin-like_sf"/>
</dbReference>
<organism evidence="6">
    <name type="scientific">marine metagenome</name>
    <dbReference type="NCBI Taxonomy" id="408172"/>
    <lineage>
        <taxon>unclassified sequences</taxon>
        <taxon>metagenomes</taxon>
        <taxon>ecological metagenomes</taxon>
    </lineage>
</organism>
<dbReference type="PANTHER" id="PTHR15892">
    <property type="entry name" value="MITOCHONDRIAL RIBOSOMAL PROTEIN L30"/>
    <property type="match status" value="1"/>
</dbReference>
<dbReference type="HAMAP" id="MF_01371_B">
    <property type="entry name" value="Ribosomal_uL30_B"/>
    <property type="match status" value="1"/>
</dbReference>
<feature type="compositionally biased region" description="Basic residues" evidence="4">
    <location>
        <begin position="101"/>
        <end position="121"/>
    </location>
</feature>
<dbReference type="GO" id="GO:0003735">
    <property type="term" value="F:structural constituent of ribosome"/>
    <property type="evidence" value="ECO:0007669"/>
    <property type="project" value="InterPro"/>
</dbReference>
<feature type="non-terminal residue" evidence="6">
    <location>
        <position position="121"/>
    </location>
</feature>
<dbReference type="SUPFAM" id="SSF55129">
    <property type="entry name" value="Ribosomal protein L30p/L7e"/>
    <property type="match status" value="1"/>
</dbReference>
<gene>
    <name evidence="6" type="ORF">METZ01_LOCUS483545</name>
</gene>
<dbReference type="InterPro" id="IPR005996">
    <property type="entry name" value="Ribosomal_uL30_bac-type"/>
</dbReference>
<dbReference type="EMBL" id="UINC01208243">
    <property type="protein sequence ID" value="SVE30691.1"/>
    <property type="molecule type" value="Genomic_DNA"/>
</dbReference>
<dbReference type="GO" id="GO:0006412">
    <property type="term" value="P:translation"/>
    <property type="evidence" value="ECO:0007669"/>
    <property type="project" value="InterPro"/>
</dbReference>
<evidence type="ECO:0000256" key="1">
    <source>
        <dbReference type="ARBA" id="ARBA00007594"/>
    </source>
</evidence>
<comment type="similarity">
    <text evidence="1">Belongs to the universal ribosomal protein uL30 family.</text>
</comment>
<name>A0A383CEU8_9ZZZZ</name>
<dbReference type="CDD" id="cd01658">
    <property type="entry name" value="Ribosomal_L30"/>
    <property type="match status" value="1"/>
</dbReference>
<protein>
    <recommendedName>
        <fullName evidence="5">Large ribosomal subunit protein uL30-like ferredoxin-like fold domain-containing protein</fullName>
    </recommendedName>
</protein>